<dbReference type="RefSeq" id="WP_221862130.1">
    <property type="nucleotide sequence ID" value="NZ_JAIKTU010000014.1"/>
</dbReference>
<name>A0ABS7L1B7_CLOSR</name>
<dbReference type="SMART" id="SM00345">
    <property type="entry name" value="HTH_GNTR"/>
    <property type="match status" value="1"/>
</dbReference>
<keyword evidence="1" id="KW-0805">Transcription regulation</keyword>
<dbReference type="PANTHER" id="PTHR44846">
    <property type="entry name" value="MANNOSYL-D-GLYCERATE TRANSPORT/METABOLISM SYSTEM REPRESSOR MNGR-RELATED"/>
    <property type="match status" value="1"/>
</dbReference>
<sequence>MDINIIDTAKELRYVTVYNKLFKMINEGTFPKNSRLPSEPDLAKTLGVSRSTLRQALALLQDDGLIKNIRGKGNYITKEISPKKSGLEKIGHVVYKCLDHKIDTIEFDFKIQPPSDYFTKILGKKSVATVGIDRWYMCSGDTVAYTFTIIPIEAISTFNLDLNDREELLKFIEDKVYTECTDALVDIKFSTAGNFVTKGHPISCEKQFYLVEEGLYKNSKYPIAFNKHYLPMQYANIKFHPTK</sequence>
<evidence type="ECO:0000313" key="6">
    <source>
        <dbReference type="Proteomes" id="UP001299068"/>
    </source>
</evidence>
<dbReference type="Pfam" id="PF00392">
    <property type="entry name" value="GntR"/>
    <property type="match status" value="1"/>
</dbReference>
<dbReference type="Gene3D" id="1.10.10.10">
    <property type="entry name" value="Winged helix-like DNA-binding domain superfamily/Winged helix DNA-binding domain"/>
    <property type="match status" value="1"/>
</dbReference>
<dbReference type="PANTHER" id="PTHR44846:SF1">
    <property type="entry name" value="MANNOSYL-D-GLYCERATE TRANSPORT_METABOLISM SYSTEM REPRESSOR MNGR-RELATED"/>
    <property type="match status" value="1"/>
</dbReference>
<proteinExistence type="predicted"/>
<keyword evidence="6" id="KW-1185">Reference proteome</keyword>
<evidence type="ECO:0000313" key="5">
    <source>
        <dbReference type="EMBL" id="MBY0756861.1"/>
    </source>
</evidence>
<keyword evidence="3" id="KW-0804">Transcription</keyword>
<protein>
    <submittedName>
        <fullName evidence="5">GntR family transcriptional regulator</fullName>
    </submittedName>
</protein>
<keyword evidence="2" id="KW-0238">DNA-binding</keyword>
<dbReference type="EMBL" id="JAIKTU010000014">
    <property type="protein sequence ID" value="MBY0756861.1"/>
    <property type="molecule type" value="Genomic_DNA"/>
</dbReference>
<organism evidence="5 6">
    <name type="scientific">Clostridium sardiniense</name>
    <name type="common">Clostridium absonum</name>
    <dbReference type="NCBI Taxonomy" id="29369"/>
    <lineage>
        <taxon>Bacteria</taxon>
        <taxon>Bacillati</taxon>
        <taxon>Bacillota</taxon>
        <taxon>Clostridia</taxon>
        <taxon>Eubacteriales</taxon>
        <taxon>Clostridiaceae</taxon>
        <taxon>Clostridium</taxon>
    </lineage>
</organism>
<feature type="domain" description="HTH gntR-type" evidence="4">
    <location>
        <begin position="11"/>
        <end position="79"/>
    </location>
</feature>
<dbReference type="InterPro" id="IPR000524">
    <property type="entry name" value="Tscrpt_reg_HTH_GntR"/>
</dbReference>
<dbReference type="PRINTS" id="PR00035">
    <property type="entry name" value="HTHGNTR"/>
</dbReference>
<evidence type="ECO:0000256" key="2">
    <source>
        <dbReference type="ARBA" id="ARBA00023125"/>
    </source>
</evidence>
<accession>A0ABS7L1B7</accession>
<evidence type="ECO:0000256" key="3">
    <source>
        <dbReference type="ARBA" id="ARBA00023163"/>
    </source>
</evidence>
<dbReference type="InterPro" id="IPR036390">
    <property type="entry name" value="WH_DNA-bd_sf"/>
</dbReference>
<dbReference type="Proteomes" id="UP001299068">
    <property type="component" value="Unassembled WGS sequence"/>
</dbReference>
<reference evidence="5 6" key="1">
    <citation type="journal article" date="2021" name="Cell Host Microbe">
        <title>in vivo commensal control of Clostridioides difficile virulence.</title>
        <authorList>
            <person name="Girinathan B.P."/>
            <person name="Dibenedetto N."/>
            <person name="Worley J.N."/>
            <person name="Peltier J."/>
            <person name="Arrieta-Ortiz M.L."/>
            <person name="Rupa Christinal Immanuel S."/>
            <person name="Lavin R."/>
            <person name="Delaney M.L."/>
            <person name="Cummins C."/>
            <person name="Hoffmann M."/>
            <person name="Luo Y."/>
            <person name="Gonzalez-Escalona N."/>
            <person name="Allard M."/>
            <person name="Onderdonk A.B."/>
            <person name="Gerber G.K."/>
            <person name="Sonenshein A.L."/>
            <person name="Baliga N."/>
            <person name="Dupuy B."/>
            <person name="Bry L."/>
        </authorList>
    </citation>
    <scope>NUCLEOTIDE SEQUENCE [LARGE SCALE GENOMIC DNA]</scope>
    <source>
        <strain evidence="5 6">DSM 599</strain>
    </source>
</reference>
<evidence type="ECO:0000256" key="1">
    <source>
        <dbReference type="ARBA" id="ARBA00023015"/>
    </source>
</evidence>
<dbReference type="CDD" id="cd07377">
    <property type="entry name" value="WHTH_GntR"/>
    <property type="match status" value="1"/>
</dbReference>
<dbReference type="SUPFAM" id="SSF46785">
    <property type="entry name" value="Winged helix' DNA-binding domain"/>
    <property type="match status" value="1"/>
</dbReference>
<dbReference type="PROSITE" id="PS50949">
    <property type="entry name" value="HTH_GNTR"/>
    <property type="match status" value="1"/>
</dbReference>
<dbReference type="InterPro" id="IPR036388">
    <property type="entry name" value="WH-like_DNA-bd_sf"/>
</dbReference>
<gene>
    <name evidence="5" type="ORF">K5V21_15560</name>
</gene>
<dbReference type="InterPro" id="IPR050679">
    <property type="entry name" value="Bact_HTH_transcr_reg"/>
</dbReference>
<comment type="caution">
    <text evidence="5">The sequence shown here is derived from an EMBL/GenBank/DDBJ whole genome shotgun (WGS) entry which is preliminary data.</text>
</comment>
<evidence type="ECO:0000259" key="4">
    <source>
        <dbReference type="PROSITE" id="PS50949"/>
    </source>
</evidence>